<feature type="signal peptide" evidence="1">
    <location>
        <begin position="1"/>
        <end position="27"/>
    </location>
</feature>
<dbReference type="EMBL" id="VIWZ01000001">
    <property type="protein sequence ID" value="TWG20366.1"/>
    <property type="molecule type" value="Genomic_DNA"/>
</dbReference>
<keyword evidence="3" id="KW-1185">Reference proteome</keyword>
<evidence type="ECO:0000313" key="2">
    <source>
        <dbReference type="EMBL" id="TWG20366.1"/>
    </source>
</evidence>
<evidence type="ECO:0000313" key="3">
    <source>
        <dbReference type="Proteomes" id="UP000317685"/>
    </source>
</evidence>
<name>A0A561W917_9ACTN</name>
<organism evidence="2 3">
    <name type="scientific">Micromonospora taraxaci</name>
    <dbReference type="NCBI Taxonomy" id="1316803"/>
    <lineage>
        <taxon>Bacteria</taxon>
        <taxon>Bacillati</taxon>
        <taxon>Actinomycetota</taxon>
        <taxon>Actinomycetes</taxon>
        <taxon>Micromonosporales</taxon>
        <taxon>Micromonosporaceae</taxon>
        <taxon>Micromonospora</taxon>
    </lineage>
</organism>
<dbReference type="AlphaFoldDB" id="A0A561W917"/>
<protein>
    <submittedName>
        <fullName evidence="2">Uncharacterized protein</fullName>
    </submittedName>
</protein>
<proteinExistence type="predicted"/>
<keyword evidence="1" id="KW-0732">Signal</keyword>
<dbReference type="RefSeq" id="WP_145785280.1">
    <property type="nucleotide sequence ID" value="NZ_JBEZJB010000005.1"/>
</dbReference>
<gene>
    <name evidence="2" type="ORF">FHU34_115768</name>
</gene>
<accession>A0A561W917</accession>
<evidence type="ECO:0000256" key="1">
    <source>
        <dbReference type="SAM" id="SignalP"/>
    </source>
</evidence>
<comment type="caution">
    <text evidence="2">The sequence shown here is derived from an EMBL/GenBank/DDBJ whole genome shotgun (WGS) entry which is preliminary data.</text>
</comment>
<dbReference type="OrthoDB" id="3394884at2"/>
<dbReference type="Proteomes" id="UP000317685">
    <property type="component" value="Unassembled WGS sequence"/>
</dbReference>
<reference evidence="2 3" key="1">
    <citation type="submission" date="2019-06" db="EMBL/GenBank/DDBJ databases">
        <title>Sequencing the genomes of 1000 actinobacteria strains.</title>
        <authorList>
            <person name="Klenk H.-P."/>
        </authorList>
    </citation>
    <scope>NUCLEOTIDE SEQUENCE [LARGE SCALE GENOMIC DNA]</scope>
    <source>
        <strain evidence="2 3">DSM 45885</strain>
    </source>
</reference>
<dbReference type="GeneID" id="300131211"/>
<sequence>MIRFRTILATGMTVAATVTLFAGPAQAADSVSRHAHAHFDGDGSMFVDVSRPAVGDTVVDVEWQKSTCGVTDGVYGCDSVSRRAYDVPVTRFSFSLTGAKLTATVPYQESRQHCDVVDGDEICGERQESTGSTTLKVTWVANDEPLQRERWTGEDGTVHITTSAWTTVSGSGFGSTYDDPATSFGKLSRTRSIPPAV</sequence>
<feature type="chain" id="PRO_5021804124" evidence="1">
    <location>
        <begin position="28"/>
        <end position="197"/>
    </location>
</feature>